<dbReference type="EMBL" id="KI298863">
    <property type="protein sequence ID" value="ERZ98318.1"/>
    <property type="molecule type" value="Genomic_DNA"/>
</dbReference>
<sequence>MVSCQYKYLEEEDHSLDQNYTEEHKRNIKKLLKIFYQMYYFLCLIILLRNKNEDQKQLCGKMNCDSISVWTKGIIKWKRQDSTSLYGIYSISTFKYSLPRDLDHDIPK</sequence>
<reference evidence="1" key="1">
    <citation type="submission" date="2013-07" db="EMBL/GenBank/DDBJ databases">
        <title>The genome of an arbuscular mycorrhizal fungus provides insights into the evolution of the oldest plant symbiosis.</title>
        <authorList>
            <consortium name="DOE Joint Genome Institute"/>
            <person name="Tisserant E."/>
            <person name="Malbreil M."/>
            <person name="Kuo A."/>
            <person name="Kohler A."/>
            <person name="Symeonidi A."/>
            <person name="Balestrini R."/>
            <person name="Charron P."/>
            <person name="Duensing N."/>
            <person name="Frei-dit-Frey N."/>
            <person name="Gianinazzi-Pearson V."/>
            <person name="Gilbert B."/>
            <person name="Handa Y."/>
            <person name="Hijri M."/>
            <person name="Kaul R."/>
            <person name="Kawaguchi M."/>
            <person name="Krajinski F."/>
            <person name="Lammers P."/>
            <person name="Lapierre D."/>
            <person name="Masclaux F.G."/>
            <person name="Murat C."/>
            <person name="Morin E."/>
            <person name="Ndikumana S."/>
            <person name="Pagni M."/>
            <person name="Petitpierre D."/>
            <person name="Requena N."/>
            <person name="Rosikiewicz P."/>
            <person name="Riley R."/>
            <person name="Saito K."/>
            <person name="San Clemente H."/>
            <person name="Shapiro H."/>
            <person name="van Tuinen D."/>
            <person name="Becard G."/>
            <person name="Bonfante P."/>
            <person name="Paszkowski U."/>
            <person name="Shachar-Hill Y."/>
            <person name="Young J.P."/>
            <person name="Sanders I.R."/>
            <person name="Henrissat B."/>
            <person name="Rensing S.A."/>
            <person name="Grigoriev I.V."/>
            <person name="Corradi N."/>
            <person name="Roux C."/>
            <person name="Martin F."/>
        </authorList>
    </citation>
    <scope>NUCLEOTIDE SEQUENCE</scope>
    <source>
        <strain evidence="1">DAOM 197198</strain>
    </source>
</reference>
<organism evidence="1">
    <name type="scientific">Rhizophagus irregularis (strain DAOM 181602 / DAOM 197198 / MUCL 43194)</name>
    <name type="common">Arbuscular mycorrhizal fungus</name>
    <name type="synonym">Glomus intraradices</name>
    <dbReference type="NCBI Taxonomy" id="747089"/>
    <lineage>
        <taxon>Eukaryota</taxon>
        <taxon>Fungi</taxon>
        <taxon>Fungi incertae sedis</taxon>
        <taxon>Mucoromycota</taxon>
        <taxon>Glomeromycotina</taxon>
        <taxon>Glomeromycetes</taxon>
        <taxon>Glomerales</taxon>
        <taxon>Glomeraceae</taxon>
        <taxon>Rhizophagus</taxon>
    </lineage>
</organism>
<dbReference type="HOGENOM" id="CLU_2198379_0_0_1"/>
<proteinExistence type="predicted"/>
<gene>
    <name evidence="1" type="ORF">GLOINDRAFT_88543</name>
</gene>
<name>U9SQS4_RHIID</name>
<accession>U9SQS4</accession>
<dbReference type="AlphaFoldDB" id="U9SQS4"/>
<protein>
    <submittedName>
        <fullName evidence="1">Uncharacterized protein</fullName>
    </submittedName>
</protein>
<evidence type="ECO:0000313" key="1">
    <source>
        <dbReference type="EMBL" id="ERZ98318.1"/>
    </source>
</evidence>